<evidence type="ECO:0000256" key="2">
    <source>
        <dbReference type="ARBA" id="ARBA00023002"/>
    </source>
</evidence>
<dbReference type="Pfam" id="PF00106">
    <property type="entry name" value="adh_short"/>
    <property type="match status" value="1"/>
</dbReference>
<accession>A0A164MYR7</accession>
<evidence type="ECO:0000313" key="3">
    <source>
        <dbReference type="EMBL" id="KZM73799.1"/>
    </source>
</evidence>
<comment type="caution">
    <text evidence="3">The sequence shown here is derived from an EMBL/GenBank/DDBJ whole genome shotgun (WGS) entry which is preliminary data.</text>
</comment>
<dbReference type="CDD" id="cd05233">
    <property type="entry name" value="SDR_c"/>
    <property type="match status" value="1"/>
</dbReference>
<dbReference type="RefSeq" id="WP_067591860.1">
    <property type="nucleotide sequence ID" value="NZ_JABMCZ010000001.1"/>
</dbReference>
<dbReference type="PANTHER" id="PTHR44196:SF1">
    <property type="entry name" value="DEHYDROGENASE_REDUCTASE SDR FAMILY MEMBER 7B"/>
    <property type="match status" value="1"/>
</dbReference>
<name>A0A164MYR7_9NOCA</name>
<dbReference type="Gene3D" id="3.40.50.720">
    <property type="entry name" value="NAD(P)-binding Rossmann-like Domain"/>
    <property type="match status" value="1"/>
</dbReference>
<gene>
    <name evidence="3" type="ORF">AWN90_35190</name>
</gene>
<proteinExistence type="inferred from homology"/>
<evidence type="ECO:0008006" key="5">
    <source>
        <dbReference type="Google" id="ProtNLM"/>
    </source>
</evidence>
<dbReference type="InterPro" id="IPR002347">
    <property type="entry name" value="SDR_fam"/>
</dbReference>
<organism evidence="3 4">
    <name type="scientific">Nocardia terpenica</name>
    <dbReference type="NCBI Taxonomy" id="455432"/>
    <lineage>
        <taxon>Bacteria</taxon>
        <taxon>Bacillati</taxon>
        <taxon>Actinomycetota</taxon>
        <taxon>Actinomycetes</taxon>
        <taxon>Mycobacteriales</taxon>
        <taxon>Nocardiaceae</taxon>
        <taxon>Nocardia</taxon>
    </lineage>
</organism>
<dbReference type="InterPro" id="IPR036291">
    <property type="entry name" value="NAD(P)-bd_dom_sf"/>
</dbReference>
<dbReference type="OrthoDB" id="9810734at2"/>
<keyword evidence="4" id="KW-1185">Reference proteome</keyword>
<protein>
    <recommendedName>
        <fullName evidence="5">SDR family NAD(P)-dependent oxidoreductase</fullName>
    </recommendedName>
</protein>
<dbReference type="Proteomes" id="UP000076512">
    <property type="component" value="Unassembled WGS sequence"/>
</dbReference>
<keyword evidence="2" id="KW-0560">Oxidoreductase</keyword>
<dbReference type="GO" id="GO:0016491">
    <property type="term" value="F:oxidoreductase activity"/>
    <property type="evidence" value="ECO:0007669"/>
    <property type="project" value="UniProtKB-KW"/>
</dbReference>
<dbReference type="GO" id="GO:0016020">
    <property type="term" value="C:membrane"/>
    <property type="evidence" value="ECO:0007669"/>
    <property type="project" value="TreeGrafter"/>
</dbReference>
<dbReference type="EMBL" id="LWGR01000007">
    <property type="protein sequence ID" value="KZM73799.1"/>
    <property type="molecule type" value="Genomic_DNA"/>
</dbReference>
<evidence type="ECO:0000313" key="4">
    <source>
        <dbReference type="Proteomes" id="UP000076512"/>
    </source>
</evidence>
<dbReference type="AlphaFoldDB" id="A0A164MYR7"/>
<reference evidence="3 4" key="1">
    <citation type="submission" date="2016-04" db="EMBL/GenBank/DDBJ databases">
        <authorList>
            <person name="Evans L.H."/>
            <person name="Alamgir A."/>
            <person name="Owens N."/>
            <person name="Weber N.D."/>
            <person name="Virtaneva K."/>
            <person name="Barbian K."/>
            <person name="Babar A."/>
            <person name="Rosenke K."/>
        </authorList>
    </citation>
    <scope>NUCLEOTIDE SEQUENCE [LARGE SCALE GENOMIC DNA]</scope>
    <source>
        <strain evidence="3 4">IFM 0406</strain>
    </source>
</reference>
<dbReference type="PRINTS" id="PR00081">
    <property type="entry name" value="GDHRDH"/>
</dbReference>
<dbReference type="PANTHER" id="PTHR44196">
    <property type="entry name" value="DEHYDROGENASE/REDUCTASE SDR FAMILY MEMBER 7B"/>
    <property type="match status" value="1"/>
</dbReference>
<evidence type="ECO:0000256" key="1">
    <source>
        <dbReference type="ARBA" id="ARBA00006484"/>
    </source>
</evidence>
<dbReference type="STRING" id="455432.AWN90_35190"/>
<comment type="similarity">
    <text evidence="1">Belongs to the short-chain dehydrogenases/reductases (SDR) family.</text>
</comment>
<dbReference type="SUPFAM" id="SSF51735">
    <property type="entry name" value="NAD(P)-binding Rossmann-fold domains"/>
    <property type="match status" value="1"/>
</dbReference>
<sequence length="267" mass="28363">MIEFRSAPARFADLRRPRGTESSTGRRVLVTDACSEVGRATAALLARRGAELLLVDRCPDGLAALADTLVRAGGRASCMRCEIASLADIDAVIAWVLGDVGSVDVLINNACRPQRGPIAQSLDRFRDYQAMMAVHYFGPLRLTLGLLPAMLSAGSGHVVNVGPWHPSAGPAPNFASYASAQAAWTTFGLCADAELSPHGIHVTAVHYPGAHIEPTDAEPFPVTAARWIETALHTRPARVEPCAARTPRGLTDAAPRSAPHIAHAFRI</sequence>